<dbReference type="SUPFAM" id="SSF50475">
    <property type="entry name" value="FMN-binding split barrel"/>
    <property type="match status" value="1"/>
</dbReference>
<dbReference type="PANTHER" id="PTHR30466:SF1">
    <property type="entry name" value="FMN REDUCTASE (NADH) RUTF"/>
    <property type="match status" value="1"/>
</dbReference>
<evidence type="ECO:0000313" key="3">
    <source>
        <dbReference type="EMBL" id="UGS26615.1"/>
    </source>
</evidence>
<dbReference type="EMBL" id="CP082781">
    <property type="protein sequence ID" value="UGS26615.1"/>
    <property type="molecule type" value="Genomic_DNA"/>
</dbReference>
<keyword evidence="1" id="KW-0560">Oxidoreductase</keyword>
<dbReference type="InterPro" id="IPR050268">
    <property type="entry name" value="NADH-dep_flavin_reductase"/>
</dbReference>
<dbReference type="Proteomes" id="UP001199642">
    <property type="component" value="Chromosome"/>
</dbReference>
<name>A0ABY3RUH0_9MICO</name>
<gene>
    <name evidence="3" type="ORF">K8F61_18715</name>
</gene>
<dbReference type="RefSeq" id="WP_067249211.1">
    <property type="nucleotide sequence ID" value="NZ_CP082781.1"/>
</dbReference>
<evidence type="ECO:0000313" key="4">
    <source>
        <dbReference type="Proteomes" id="UP001199642"/>
    </source>
</evidence>
<proteinExistence type="predicted"/>
<dbReference type="Pfam" id="PF01613">
    <property type="entry name" value="Flavin_Reduct"/>
    <property type="match status" value="1"/>
</dbReference>
<reference evidence="3 4" key="1">
    <citation type="submission" date="2023-01" db="EMBL/GenBank/DDBJ databases">
        <title>Characterization of estradiol degrading bacteria Microbacterium sp. MZT7 and reveal degrading genes through genome analysis.</title>
        <authorList>
            <person name="Hao P."/>
            <person name="Gao Y."/>
        </authorList>
    </citation>
    <scope>NUCLEOTIDE SEQUENCE [LARGE SCALE GENOMIC DNA]</scope>
    <source>
        <strain evidence="3 4">MZT7</strain>
    </source>
</reference>
<evidence type="ECO:0000259" key="2">
    <source>
        <dbReference type="SMART" id="SM00903"/>
    </source>
</evidence>
<evidence type="ECO:0000256" key="1">
    <source>
        <dbReference type="ARBA" id="ARBA00023002"/>
    </source>
</evidence>
<dbReference type="InterPro" id="IPR012349">
    <property type="entry name" value="Split_barrel_FMN-bd"/>
</dbReference>
<dbReference type="SMART" id="SM00903">
    <property type="entry name" value="Flavin_Reduct"/>
    <property type="match status" value="1"/>
</dbReference>
<sequence>MSAVDPSLYDSFARYGSGITLVATRDDDHDLFFIAASVLTASVNPFTLAVSVGQDRDALPAITAGAPWAVSVLAAHHLPLVRRLTSPGTRAERLDALGEAGAVASAEGPLFLPDALVTLWCTTHSTTPVNDQMLLVGEVTRGSAPEEGVPLLRWNRAFHTTTRLAVPSAA</sequence>
<organism evidence="3 4">
    <name type="scientific">Microbacterium resistens</name>
    <dbReference type="NCBI Taxonomy" id="156977"/>
    <lineage>
        <taxon>Bacteria</taxon>
        <taxon>Bacillati</taxon>
        <taxon>Actinomycetota</taxon>
        <taxon>Actinomycetes</taxon>
        <taxon>Micrococcales</taxon>
        <taxon>Microbacteriaceae</taxon>
        <taxon>Microbacterium</taxon>
    </lineage>
</organism>
<dbReference type="InterPro" id="IPR002563">
    <property type="entry name" value="Flavin_Rdtase-like_dom"/>
</dbReference>
<accession>A0ABY3RUH0</accession>
<keyword evidence="4" id="KW-1185">Reference proteome</keyword>
<protein>
    <submittedName>
        <fullName evidence="3">Flavin reductase family protein</fullName>
    </submittedName>
</protein>
<dbReference type="PANTHER" id="PTHR30466">
    <property type="entry name" value="FLAVIN REDUCTASE"/>
    <property type="match status" value="1"/>
</dbReference>
<feature type="domain" description="Flavin reductase like" evidence="2">
    <location>
        <begin position="12"/>
        <end position="160"/>
    </location>
</feature>
<dbReference type="Gene3D" id="2.30.110.10">
    <property type="entry name" value="Electron Transport, Fmn-binding Protein, Chain A"/>
    <property type="match status" value="1"/>
</dbReference>